<reference evidence="1 2" key="1">
    <citation type="submission" date="2018-04" db="EMBL/GenBank/DDBJ databases">
        <title>Characteristic and Complete Genome Sequencing of A Novel Member of Infective Endocarditis Causative Bacteria: Bergeyella cardium QL-PH.</title>
        <authorList>
            <person name="Pan H."/>
            <person name="Sun E."/>
            <person name="Zhang Y."/>
        </authorList>
    </citation>
    <scope>NUCLEOTIDE SEQUENCE [LARGE SCALE GENOMIC DNA]</scope>
    <source>
        <strain evidence="1 2">HPQL</strain>
    </source>
</reference>
<dbReference type="OrthoDB" id="9802724at2"/>
<dbReference type="PANTHER" id="PTHR42834">
    <property type="entry name" value="ENDONUCLEASE/EXONUCLEASE/PHOSPHATASE FAMILY PROTEIN (AFU_ORTHOLOGUE AFUA_3G09210)"/>
    <property type="match status" value="1"/>
</dbReference>
<keyword evidence="2" id="KW-1185">Reference proteome</keyword>
<proteinExistence type="predicted"/>
<dbReference type="Gene3D" id="3.60.10.10">
    <property type="entry name" value="Endonuclease/exonuclease/phosphatase"/>
    <property type="match status" value="1"/>
</dbReference>
<keyword evidence="1" id="KW-0540">Nuclease</keyword>
<dbReference type="RefSeq" id="WP_120488956.1">
    <property type="nucleotide sequence ID" value="NZ_CP029149.1"/>
</dbReference>
<dbReference type="EMBL" id="CP029149">
    <property type="protein sequence ID" value="QHN66021.1"/>
    <property type="molecule type" value="Genomic_DNA"/>
</dbReference>
<dbReference type="InterPro" id="IPR005135">
    <property type="entry name" value="Endo/exonuclease/phosphatase"/>
</dbReference>
<accession>A0A6P1QYN6</accession>
<organism evidence="1 2">
    <name type="scientific">Bergeyella cardium</name>
    <dbReference type="NCBI Taxonomy" id="1585976"/>
    <lineage>
        <taxon>Bacteria</taxon>
        <taxon>Pseudomonadati</taxon>
        <taxon>Bacteroidota</taxon>
        <taxon>Flavobacteriia</taxon>
        <taxon>Flavobacteriales</taxon>
        <taxon>Weeksellaceae</taxon>
        <taxon>Bergeyella</taxon>
    </lineage>
</organism>
<evidence type="ECO:0000313" key="1">
    <source>
        <dbReference type="EMBL" id="QHN66021.1"/>
    </source>
</evidence>
<dbReference type="SUPFAM" id="SSF56219">
    <property type="entry name" value="DNase I-like"/>
    <property type="match status" value="1"/>
</dbReference>
<protein>
    <submittedName>
        <fullName evidence="1">Endonuclease</fullName>
    </submittedName>
</protein>
<dbReference type="Proteomes" id="UP000464318">
    <property type="component" value="Chromosome"/>
</dbReference>
<evidence type="ECO:0000313" key="2">
    <source>
        <dbReference type="Proteomes" id="UP000464318"/>
    </source>
</evidence>
<name>A0A6P1QYN6_9FLAO</name>
<keyword evidence="1" id="KW-0378">Hydrolase</keyword>
<dbReference type="InterPro" id="IPR036691">
    <property type="entry name" value="Endo/exonu/phosph_ase_sf"/>
</dbReference>
<keyword evidence="1" id="KW-0255">Endonuclease</keyword>
<dbReference type="PANTHER" id="PTHR42834:SF1">
    <property type="entry name" value="ENDONUCLEASE_EXONUCLEASE_PHOSPHATASE FAMILY PROTEIN (AFU_ORTHOLOGUE AFUA_3G09210)"/>
    <property type="match status" value="1"/>
</dbReference>
<dbReference type="KEGG" id="bcad:DBX24_09050"/>
<dbReference type="GO" id="GO:0004519">
    <property type="term" value="F:endonuclease activity"/>
    <property type="evidence" value="ECO:0007669"/>
    <property type="project" value="UniProtKB-KW"/>
</dbReference>
<sequence length="296" mass="33913">MLRAKGNTALLMFYNLENLFYPLSSQNIDNQLRNWSLSRYQKKLKSISETLLLIQKTYGSLPIIIGVCEVQGIQPLEDLIQYPPLSSYGIIHYKGRDKRGVDTALLYDSKEIEVLHSEPLPVSETRSIIFTKIQYCNSIFNVYTLHLPSRRGSDEAKNKREIILNTLKEHLINNLNAQKEPVIILGDFNANPNDEAIRNLMNISPRFQLINPFSEVYANRSFSNFHRSKGLLFDQILFSEHLVSENFPLAFVKAEIFAPEQLKQHGKPSRTFAGSRYLGGQSDHFPVIIQTKTIIN</sequence>
<dbReference type="Pfam" id="PF19580">
    <property type="entry name" value="Exo_endo_phos_3"/>
    <property type="match status" value="1"/>
</dbReference>
<gene>
    <name evidence="1" type="ORF">DBX24_09050</name>
</gene>
<dbReference type="AlphaFoldDB" id="A0A6P1QYN6"/>